<organism evidence="3 4">
    <name type="scientific">Heyndrickxia oleronia</name>
    <dbReference type="NCBI Taxonomy" id="38875"/>
    <lineage>
        <taxon>Bacteria</taxon>
        <taxon>Bacillati</taxon>
        <taxon>Bacillota</taxon>
        <taxon>Bacilli</taxon>
        <taxon>Bacillales</taxon>
        <taxon>Bacillaceae</taxon>
        <taxon>Heyndrickxia</taxon>
    </lineage>
</organism>
<keyword evidence="4" id="KW-1185">Reference proteome</keyword>
<keyword evidence="1" id="KW-0812">Transmembrane</keyword>
<dbReference type="PANTHER" id="PTHR14969">
    <property type="entry name" value="SPHINGOSINE-1-PHOSPHATE PHOSPHOHYDROLASE"/>
    <property type="match status" value="1"/>
</dbReference>
<comment type="caution">
    <text evidence="3">The sequence shown here is derived from an EMBL/GenBank/DDBJ whole genome shotgun (WGS) entry which is preliminary data.</text>
</comment>
<dbReference type="SUPFAM" id="SSF48317">
    <property type="entry name" value="Acid phosphatase/Vanadium-dependent haloperoxidase"/>
    <property type="match status" value="1"/>
</dbReference>
<dbReference type="CDD" id="cd03392">
    <property type="entry name" value="PAP2_like_2"/>
    <property type="match status" value="1"/>
</dbReference>
<evidence type="ECO:0000256" key="1">
    <source>
        <dbReference type="SAM" id="Phobius"/>
    </source>
</evidence>
<dbReference type="Proteomes" id="UP000189761">
    <property type="component" value="Unassembled WGS sequence"/>
</dbReference>
<feature type="transmembrane region" description="Helical" evidence="1">
    <location>
        <begin position="57"/>
        <end position="83"/>
    </location>
</feature>
<feature type="transmembrane region" description="Helical" evidence="1">
    <location>
        <begin position="192"/>
        <end position="209"/>
    </location>
</feature>
<protein>
    <submittedName>
        <fullName evidence="3">Phosphatidylglycerophosphatase</fullName>
    </submittedName>
</protein>
<feature type="domain" description="Phosphatidic acid phosphatase type 2/haloperoxidase" evidence="2">
    <location>
        <begin position="89"/>
        <end position="203"/>
    </location>
</feature>
<feature type="transmembrane region" description="Helical" evidence="1">
    <location>
        <begin position="160"/>
        <end position="180"/>
    </location>
</feature>
<feature type="transmembrane region" description="Helical" evidence="1">
    <location>
        <begin position="132"/>
        <end position="153"/>
    </location>
</feature>
<dbReference type="SMART" id="SM00014">
    <property type="entry name" value="acidPPc"/>
    <property type="match status" value="1"/>
</dbReference>
<feature type="transmembrane region" description="Helical" evidence="1">
    <location>
        <begin position="90"/>
        <end position="112"/>
    </location>
</feature>
<dbReference type="InterPro" id="IPR036938">
    <property type="entry name" value="PAP2/HPO_sf"/>
</dbReference>
<dbReference type="Gene3D" id="1.20.144.10">
    <property type="entry name" value="Phosphatidic acid phosphatase type 2/haloperoxidase"/>
    <property type="match status" value="2"/>
</dbReference>
<feature type="transmembrane region" description="Helical" evidence="1">
    <location>
        <begin position="5"/>
        <end position="26"/>
    </location>
</feature>
<dbReference type="AlphaFoldDB" id="A0A8E2I583"/>
<evidence type="ECO:0000313" key="3">
    <source>
        <dbReference type="EMBL" id="OOP66941.1"/>
    </source>
</evidence>
<dbReference type="Pfam" id="PF01569">
    <property type="entry name" value="PAP2"/>
    <property type="match status" value="1"/>
</dbReference>
<dbReference type="PANTHER" id="PTHR14969:SF13">
    <property type="entry name" value="AT30094P"/>
    <property type="match status" value="1"/>
</dbReference>
<reference evidence="3 4" key="1">
    <citation type="submission" date="2017-01" db="EMBL/GenBank/DDBJ databases">
        <title>Draft genome sequence of Bacillus oleronius.</title>
        <authorList>
            <person name="Allam M."/>
        </authorList>
    </citation>
    <scope>NUCLEOTIDE SEQUENCE [LARGE SCALE GENOMIC DNA]</scope>
    <source>
        <strain evidence="3 4">DSM 9356</strain>
    </source>
</reference>
<dbReference type="EMBL" id="MTLA01000246">
    <property type="protein sequence ID" value="OOP66941.1"/>
    <property type="molecule type" value="Genomic_DNA"/>
</dbReference>
<gene>
    <name evidence="3" type="ORF">BWZ43_18340</name>
</gene>
<keyword evidence="1" id="KW-1133">Transmembrane helix</keyword>
<sequence>MQRKVIWLGVIQILLLVIFIWVFWMIGTSLNGPQIRSFDNDIISKVQSNISDRLTSIMLVITFFGSVKGVAIISVIAIIILFITRHRLMCLFLALTIGLGAGVFNKILKLYFKRERPDIQPIIQEQGYSFPSGHSMGSMILYGCLAFILFKVYKHKWAKLCGAIIGIIMILIVGISRIYLGVHYPSDVVGGYIAGAFWLIICFNTYVMIEKWKQRKNLNV</sequence>
<name>A0A8E2I583_9BACI</name>
<accession>A0A8E2I583</accession>
<evidence type="ECO:0000313" key="4">
    <source>
        <dbReference type="Proteomes" id="UP000189761"/>
    </source>
</evidence>
<proteinExistence type="predicted"/>
<dbReference type="RefSeq" id="WP_058004344.1">
    <property type="nucleotide sequence ID" value="NZ_CP065424.1"/>
</dbReference>
<keyword evidence="1" id="KW-0472">Membrane</keyword>
<dbReference type="InterPro" id="IPR000326">
    <property type="entry name" value="PAP2/HPO"/>
</dbReference>
<evidence type="ECO:0000259" key="2">
    <source>
        <dbReference type="SMART" id="SM00014"/>
    </source>
</evidence>